<proteinExistence type="predicted"/>
<evidence type="ECO:0000256" key="1">
    <source>
        <dbReference type="ARBA" id="ARBA00022448"/>
    </source>
</evidence>
<keyword evidence="2" id="KW-0677">Repeat</keyword>
<evidence type="ECO:0000313" key="5">
    <source>
        <dbReference type="EnsemblProtists" id="PYU1_T003995"/>
    </source>
</evidence>
<evidence type="ECO:0000256" key="2">
    <source>
        <dbReference type="ARBA" id="ARBA00022737"/>
    </source>
</evidence>
<dbReference type="eggNOG" id="KOG0059">
    <property type="taxonomic scope" value="Eukaryota"/>
</dbReference>
<feature type="region of interest" description="Disordered" evidence="3">
    <location>
        <begin position="131"/>
        <end position="152"/>
    </location>
</feature>
<dbReference type="GO" id="GO:0005524">
    <property type="term" value="F:ATP binding"/>
    <property type="evidence" value="ECO:0007669"/>
    <property type="project" value="InterPro"/>
</dbReference>
<evidence type="ECO:0000259" key="4">
    <source>
        <dbReference type="Pfam" id="PF00005"/>
    </source>
</evidence>
<name>K3WGA4_GLOUD</name>
<feature type="compositionally biased region" description="Polar residues" evidence="3">
    <location>
        <begin position="135"/>
        <end position="147"/>
    </location>
</feature>
<keyword evidence="1" id="KW-0813">Transport</keyword>
<dbReference type="InterPro" id="IPR026082">
    <property type="entry name" value="ABCA"/>
</dbReference>
<dbReference type="GO" id="GO:0016020">
    <property type="term" value="C:membrane"/>
    <property type="evidence" value="ECO:0007669"/>
    <property type="project" value="InterPro"/>
</dbReference>
<dbReference type="STRING" id="431595.K3WGA4"/>
<evidence type="ECO:0000256" key="3">
    <source>
        <dbReference type="SAM" id="MobiDB-lite"/>
    </source>
</evidence>
<accession>K3WGA4</accession>
<dbReference type="Pfam" id="PF00005">
    <property type="entry name" value="ABC_tran"/>
    <property type="match status" value="1"/>
</dbReference>
<dbReference type="GO" id="GO:0140359">
    <property type="term" value="F:ABC-type transporter activity"/>
    <property type="evidence" value="ECO:0007669"/>
    <property type="project" value="InterPro"/>
</dbReference>
<evidence type="ECO:0000313" key="6">
    <source>
        <dbReference type="Proteomes" id="UP000019132"/>
    </source>
</evidence>
<dbReference type="Gene3D" id="3.40.50.300">
    <property type="entry name" value="P-loop containing nucleotide triphosphate hydrolases"/>
    <property type="match status" value="1"/>
</dbReference>
<reference evidence="6" key="2">
    <citation type="submission" date="2010-04" db="EMBL/GenBank/DDBJ databases">
        <authorList>
            <person name="Buell R."/>
            <person name="Hamilton J."/>
            <person name="Hostetler J."/>
        </authorList>
    </citation>
    <scope>NUCLEOTIDE SEQUENCE [LARGE SCALE GENOMIC DNA]</scope>
    <source>
        <strain evidence="6">DAOM:BR144</strain>
    </source>
</reference>
<dbReference type="GO" id="GO:0005319">
    <property type="term" value="F:lipid transporter activity"/>
    <property type="evidence" value="ECO:0007669"/>
    <property type="project" value="TreeGrafter"/>
</dbReference>
<reference evidence="6" key="1">
    <citation type="journal article" date="2010" name="Genome Biol.">
        <title>Genome sequence of the necrotrophic plant pathogen Pythium ultimum reveals original pathogenicity mechanisms and effector repertoire.</title>
        <authorList>
            <person name="Levesque C.A."/>
            <person name="Brouwer H."/>
            <person name="Cano L."/>
            <person name="Hamilton J.P."/>
            <person name="Holt C."/>
            <person name="Huitema E."/>
            <person name="Raffaele S."/>
            <person name="Robideau G.P."/>
            <person name="Thines M."/>
            <person name="Win J."/>
            <person name="Zerillo M.M."/>
            <person name="Beakes G.W."/>
            <person name="Boore J.L."/>
            <person name="Busam D."/>
            <person name="Dumas B."/>
            <person name="Ferriera S."/>
            <person name="Fuerstenberg S.I."/>
            <person name="Gachon C.M."/>
            <person name="Gaulin E."/>
            <person name="Govers F."/>
            <person name="Grenville-Briggs L."/>
            <person name="Horner N."/>
            <person name="Hostetler J."/>
            <person name="Jiang R.H."/>
            <person name="Johnson J."/>
            <person name="Krajaejun T."/>
            <person name="Lin H."/>
            <person name="Meijer H.J."/>
            <person name="Moore B."/>
            <person name="Morris P."/>
            <person name="Phuntmart V."/>
            <person name="Puiu D."/>
            <person name="Shetty J."/>
            <person name="Stajich J.E."/>
            <person name="Tripathy S."/>
            <person name="Wawra S."/>
            <person name="van West P."/>
            <person name="Whitty B.R."/>
            <person name="Coutinho P.M."/>
            <person name="Henrissat B."/>
            <person name="Martin F."/>
            <person name="Thomas P.D."/>
            <person name="Tyler B.M."/>
            <person name="De Vries R.P."/>
            <person name="Kamoun S."/>
            <person name="Yandell M."/>
            <person name="Tisserat N."/>
            <person name="Buell C.R."/>
        </authorList>
    </citation>
    <scope>NUCLEOTIDE SEQUENCE</scope>
    <source>
        <strain evidence="6">DAOM:BR144</strain>
    </source>
</reference>
<dbReference type="GO" id="GO:0016887">
    <property type="term" value="F:ATP hydrolysis activity"/>
    <property type="evidence" value="ECO:0007669"/>
    <property type="project" value="InterPro"/>
</dbReference>
<dbReference type="OMA" id="CAPESEY"/>
<organism evidence="5 6">
    <name type="scientific">Globisporangium ultimum (strain ATCC 200006 / CBS 805.95 / DAOM BR144)</name>
    <name type="common">Pythium ultimum</name>
    <dbReference type="NCBI Taxonomy" id="431595"/>
    <lineage>
        <taxon>Eukaryota</taxon>
        <taxon>Sar</taxon>
        <taxon>Stramenopiles</taxon>
        <taxon>Oomycota</taxon>
        <taxon>Peronosporomycetes</taxon>
        <taxon>Pythiales</taxon>
        <taxon>Pythiaceae</taxon>
        <taxon>Globisporangium</taxon>
    </lineage>
</organism>
<dbReference type="PANTHER" id="PTHR19229:SF36">
    <property type="entry name" value="ATP-BINDING CASSETTE SUB-FAMILY A MEMBER 2"/>
    <property type="match status" value="1"/>
</dbReference>
<dbReference type="PANTHER" id="PTHR19229">
    <property type="entry name" value="ATP-BINDING CASSETTE TRANSPORTER SUBFAMILY A ABCA"/>
    <property type="match status" value="1"/>
</dbReference>
<feature type="domain" description="ABC transporter" evidence="4">
    <location>
        <begin position="17"/>
        <end position="140"/>
    </location>
</feature>
<dbReference type="InterPro" id="IPR027417">
    <property type="entry name" value="P-loop_NTPase"/>
</dbReference>
<dbReference type="VEuPathDB" id="FungiDB:PYU1_G003985"/>
<protein>
    <recommendedName>
        <fullName evidence="4">ABC transporter domain-containing protein</fullName>
    </recommendedName>
</protein>
<dbReference type="HOGENOM" id="CLU_1499214_0_0_1"/>
<dbReference type="EnsemblProtists" id="PYU1_T003995">
    <property type="protein sequence ID" value="PYU1_T003995"/>
    <property type="gene ID" value="PYU1_G003985"/>
</dbReference>
<keyword evidence="6" id="KW-1185">Reference proteome</keyword>
<dbReference type="InterPro" id="IPR003439">
    <property type="entry name" value="ABC_transporter-like_ATP-bd"/>
</dbReference>
<sequence>MQLLRLQKTYSNGKKPLSDLSFGLKRGECFGFLGINGADKIKTMKIPTGNLLPTSGTAKLNGFDILTQRTRVRQSIGYSLQFDALLDLLTVREHLELYGRLKDFHAQFLEQEADRLLHKLQLKSFEGKLAGSLSGGNKRQQAATSGNCAPESEYSAAPICCFWMSRRQGWIRILVDSCGT</sequence>
<dbReference type="SUPFAM" id="SSF52540">
    <property type="entry name" value="P-loop containing nucleoside triphosphate hydrolases"/>
    <property type="match status" value="1"/>
</dbReference>
<dbReference type="Proteomes" id="UP000019132">
    <property type="component" value="Unassembled WGS sequence"/>
</dbReference>
<dbReference type="EMBL" id="GL376567">
    <property type="status" value="NOT_ANNOTATED_CDS"/>
    <property type="molecule type" value="Genomic_DNA"/>
</dbReference>
<reference evidence="5" key="3">
    <citation type="submission" date="2015-02" db="UniProtKB">
        <authorList>
            <consortium name="EnsemblProtists"/>
        </authorList>
    </citation>
    <scope>IDENTIFICATION</scope>
    <source>
        <strain evidence="5">DAOM BR144</strain>
    </source>
</reference>
<dbReference type="InParanoid" id="K3WGA4"/>
<dbReference type="AlphaFoldDB" id="K3WGA4"/>